<gene>
    <name evidence="2" type="ORF">ACFO4L_11335</name>
</gene>
<feature type="chain" id="PRO_5046792122" description="DUF4829 domain-containing protein" evidence="1">
    <location>
        <begin position="23"/>
        <end position="171"/>
    </location>
</feature>
<evidence type="ECO:0000313" key="2">
    <source>
        <dbReference type="EMBL" id="MFC4737182.1"/>
    </source>
</evidence>
<comment type="caution">
    <text evidence="2">The sequence shown here is derived from an EMBL/GenBank/DDBJ whole genome shotgun (WGS) entry which is preliminary data.</text>
</comment>
<dbReference type="RefSeq" id="WP_377909786.1">
    <property type="nucleotide sequence ID" value="NZ_JBHSGK010000013.1"/>
</dbReference>
<dbReference type="Proteomes" id="UP001595896">
    <property type="component" value="Unassembled WGS sequence"/>
</dbReference>
<keyword evidence="1" id="KW-0732">Signal</keyword>
<feature type="signal peptide" evidence="1">
    <location>
        <begin position="1"/>
        <end position="22"/>
    </location>
</feature>
<name>A0ABV9NYI2_9BACI</name>
<accession>A0ABV9NYI2</accession>
<protein>
    <recommendedName>
        <fullName evidence="4">DUF4829 domain-containing protein</fullName>
    </recommendedName>
</protein>
<evidence type="ECO:0000313" key="3">
    <source>
        <dbReference type="Proteomes" id="UP001595896"/>
    </source>
</evidence>
<dbReference type="EMBL" id="JBHSGK010000013">
    <property type="protein sequence ID" value="MFC4737182.1"/>
    <property type="molecule type" value="Genomic_DNA"/>
</dbReference>
<evidence type="ECO:0000256" key="1">
    <source>
        <dbReference type="SAM" id="SignalP"/>
    </source>
</evidence>
<organism evidence="2 3">
    <name type="scientific">Bacillus daqingensis</name>
    <dbReference type="NCBI Taxonomy" id="872396"/>
    <lineage>
        <taxon>Bacteria</taxon>
        <taxon>Bacillati</taxon>
        <taxon>Bacillota</taxon>
        <taxon>Bacilli</taxon>
        <taxon>Bacillales</taxon>
        <taxon>Bacillaceae</taxon>
        <taxon>Bacillus</taxon>
    </lineage>
</organism>
<sequence>MKQWIPLLAIAMLVGGAMFVFQEPTDDPQIAELEAEVEALTEERDDLLDSLNGYPETYQVAQAVQITEQFVQADSLDEASGLLSVHANVIRHEGRPTGVIQFDDMHTYQWLSPDELEQQFADFRMTEAGLVLSYAADVPDVPSHAPFFMDYLLIEEDNEWRISRVAFNASN</sequence>
<proteinExistence type="predicted"/>
<evidence type="ECO:0008006" key="4">
    <source>
        <dbReference type="Google" id="ProtNLM"/>
    </source>
</evidence>
<reference evidence="3" key="1">
    <citation type="journal article" date="2019" name="Int. J. Syst. Evol. Microbiol.">
        <title>The Global Catalogue of Microorganisms (GCM) 10K type strain sequencing project: providing services to taxonomists for standard genome sequencing and annotation.</title>
        <authorList>
            <consortium name="The Broad Institute Genomics Platform"/>
            <consortium name="The Broad Institute Genome Sequencing Center for Infectious Disease"/>
            <person name="Wu L."/>
            <person name="Ma J."/>
        </authorList>
    </citation>
    <scope>NUCLEOTIDE SEQUENCE [LARGE SCALE GENOMIC DNA]</scope>
    <source>
        <strain evidence="3">JCM 12165</strain>
    </source>
</reference>
<keyword evidence="3" id="KW-1185">Reference proteome</keyword>